<sequence>MKRRRRSKNRKSSGPAAPAASSRSGEPTYPHRSGEGIVPASLRKAEVESWLHDDSTSSSSRSGVAQEEAPFNEEETSLLLKMDKKPKSTCSRARGKIAHDEHEKPKSTCSRARGKIAHDEHEDGQSDKKPCSAVEDEQHSGKIGVHAIEEHKQEQGSARGDVQALLDMDDETIQEKILCLSKRLSLKFVDPEFCGYGPEYEPEQLRELYEQLALYRIRAYELTVDRKLTELDDVNLKLHYPPSKLYNNSFFEYYEDSLEWYFDLERCRNAQYDNYQRLVLRAPGYLDWDFYHKIIHTYEQDQAYVQYFEEVANRTKWVEDYLGDSTIQWERVRGLAYMQALEVAAGFPDVSPFLVSYGFPEYICSIRSDSSYKRLDGLYFEIWKRVAKGKVSTSMSFEEALLEIHSKDMFPLRSSYIKHELENTPGRFPIKDYYDAHVAGIDKMAADDKARQLIREAVVKIASPLKRKFYLDYARKKLEIARDIDLIPKGRRGSESLW</sequence>
<evidence type="ECO:0000313" key="2">
    <source>
        <dbReference type="EMBL" id="RCV30221.1"/>
    </source>
</evidence>
<dbReference type="PANTHER" id="PTHR34480:SF11">
    <property type="entry name" value="OS05G0173500 PROTEIN"/>
    <property type="match status" value="1"/>
</dbReference>
<feature type="compositionally biased region" description="Basic and acidic residues" evidence="1">
    <location>
        <begin position="43"/>
        <end position="55"/>
    </location>
</feature>
<proteinExistence type="predicted"/>
<dbReference type="EMBL" id="CM003533">
    <property type="protein sequence ID" value="RCV30221.1"/>
    <property type="molecule type" value="Genomic_DNA"/>
</dbReference>
<dbReference type="PANTHER" id="PTHR34480">
    <property type="entry name" value="OS01G0967800 PROTEIN-RELATED"/>
    <property type="match status" value="1"/>
</dbReference>
<accession>A0A368RJA5</accession>
<evidence type="ECO:0000256" key="1">
    <source>
        <dbReference type="SAM" id="MobiDB-lite"/>
    </source>
</evidence>
<gene>
    <name evidence="2" type="ORF">SETIT_6G076600v2</name>
</gene>
<reference evidence="2" key="2">
    <citation type="submission" date="2015-07" db="EMBL/GenBank/DDBJ databases">
        <authorList>
            <person name="Noorani M."/>
        </authorList>
    </citation>
    <scope>NUCLEOTIDE SEQUENCE</scope>
    <source>
        <strain evidence="2">Yugu1</strain>
    </source>
</reference>
<feature type="compositionally biased region" description="Basic and acidic residues" evidence="1">
    <location>
        <begin position="97"/>
        <end position="106"/>
    </location>
</feature>
<feature type="compositionally biased region" description="Low complexity" evidence="1">
    <location>
        <begin position="12"/>
        <end position="25"/>
    </location>
</feature>
<protein>
    <submittedName>
        <fullName evidence="2">Uncharacterized protein</fullName>
    </submittedName>
</protein>
<feature type="compositionally biased region" description="Basic residues" evidence="1">
    <location>
        <begin position="1"/>
        <end position="11"/>
    </location>
</feature>
<dbReference type="OrthoDB" id="622446at2759"/>
<name>A0A368RJA5_SETIT</name>
<dbReference type="AlphaFoldDB" id="A0A368RJA5"/>
<feature type="compositionally biased region" description="Basic and acidic residues" evidence="1">
    <location>
        <begin position="116"/>
        <end position="140"/>
    </location>
</feature>
<reference evidence="2" key="1">
    <citation type="journal article" date="2012" name="Nat. Biotechnol.">
        <title>Reference genome sequence of the model plant Setaria.</title>
        <authorList>
            <person name="Bennetzen J.L."/>
            <person name="Schmutz J."/>
            <person name="Wang H."/>
            <person name="Percifield R."/>
            <person name="Hawkins J."/>
            <person name="Pontaroli A.C."/>
            <person name="Estep M."/>
            <person name="Feng L."/>
            <person name="Vaughn J.N."/>
            <person name="Grimwood J."/>
            <person name="Jenkins J."/>
            <person name="Barry K."/>
            <person name="Lindquist E."/>
            <person name="Hellsten U."/>
            <person name="Deshpande S."/>
            <person name="Wang X."/>
            <person name="Wu X."/>
            <person name="Mitros T."/>
            <person name="Triplett J."/>
            <person name="Yang X."/>
            <person name="Ye C.Y."/>
            <person name="Mauro-Herrera M."/>
            <person name="Wang L."/>
            <person name="Li P."/>
            <person name="Sharma M."/>
            <person name="Sharma R."/>
            <person name="Ronald P.C."/>
            <person name="Panaud O."/>
            <person name="Kellogg E.A."/>
            <person name="Brutnell T.P."/>
            <person name="Doust A.N."/>
            <person name="Tuskan G.A."/>
            <person name="Rokhsar D."/>
            <person name="Devos K.M."/>
        </authorList>
    </citation>
    <scope>NUCLEOTIDE SEQUENCE [LARGE SCALE GENOMIC DNA]</scope>
    <source>
        <strain evidence="2">Yugu1</strain>
    </source>
</reference>
<feature type="region of interest" description="Disordered" evidence="1">
    <location>
        <begin position="1"/>
        <end position="140"/>
    </location>
</feature>
<organism evidence="2">
    <name type="scientific">Setaria italica</name>
    <name type="common">Foxtail millet</name>
    <name type="synonym">Panicum italicum</name>
    <dbReference type="NCBI Taxonomy" id="4555"/>
    <lineage>
        <taxon>Eukaryota</taxon>
        <taxon>Viridiplantae</taxon>
        <taxon>Streptophyta</taxon>
        <taxon>Embryophyta</taxon>
        <taxon>Tracheophyta</taxon>
        <taxon>Spermatophyta</taxon>
        <taxon>Magnoliopsida</taxon>
        <taxon>Liliopsida</taxon>
        <taxon>Poales</taxon>
        <taxon>Poaceae</taxon>
        <taxon>PACMAD clade</taxon>
        <taxon>Panicoideae</taxon>
        <taxon>Panicodae</taxon>
        <taxon>Paniceae</taxon>
        <taxon>Cenchrinae</taxon>
        <taxon>Setaria</taxon>
    </lineage>
</organism>